<dbReference type="EMBL" id="BLKM01008604">
    <property type="protein sequence ID" value="GFG34225.1"/>
    <property type="molecule type" value="Genomic_DNA"/>
</dbReference>
<accession>A0A6L2PUU5</accession>
<evidence type="ECO:0000256" key="5">
    <source>
        <dbReference type="PROSITE-ProRule" id="PRU00848"/>
    </source>
</evidence>
<dbReference type="InterPro" id="IPR029063">
    <property type="entry name" value="SAM-dependent_MTases_sf"/>
</dbReference>
<dbReference type="FunCoup" id="A0A6L2PUU5">
    <property type="interactions" value="541"/>
</dbReference>
<dbReference type="GO" id="GO:0005737">
    <property type="term" value="C:cytoplasm"/>
    <property type="evidence" value="ECO:0007669"/>
    <property type="project" value="TreeGrafter"/>
</dbReference>
<reference evidence="9" key="1">
    <citation type="submission" date="2020-01" db="EMBL/GenBank/DDBJ databases">
        <title>Draft genome sequence of the Termite Coptotermes fromosanus.</title>
        <authorList>
            <person name="Itakura S."/>
            <person name="Yosikawa Y."/>
            <person name="Umezawa K."/>
        </authorList>
    </citation>
    <scope>NUCLEOTIDE SEQUENCE [LARGE SCALE GENOMIC DNA]</scope>
</reference>
<comment type="caution">
    <text evidence="8">The sequence shown here is derived from an EMBL/GenBank/DDBJ whole genome shotgun (WGS) entry which is preliminary data.</text>
</comment>
<keyword evidence="4 5" id="KW-0949">S-adenosyl-L-methionine</keyword>
<keyword evidence="9" id="KW-1185">Reference proteome</keyword>
<evidence type="ECO:0000256" key="6">
    <source>
        <dbReference type="RuleBase" id="RU367087"/>
    </source>
</evidence>
<dbReference type="Pfam" id="PF06859">
    <property type="entry name" value="Bin3"/>
    <property type="match status" value="1"/>
</dbReference>
<dbReference type="PANTHER" id="PTHR12315:SF1">
    <property type="entry name" value="RNA 5'-MONOPHOSPHATE METHYLTRANSFERASE"/>
    <property type="match status" value="1"/>
</dbReference>
<dbReference type="Gene3D" id="3.40.50.150">
    <property type="entry name" value="Vaccinia Virus protein VP39"/>
    <property type="match status" value="1"/>
</dbReference>
<dbReference type="EC" id="2.1.1.-" evidence="6"/>
<dbReference type="InterPro" id="IPR039772">
    <property type="entry name" value="Bin3-like"/>
</dbReference>
<proteinExistence type="inferred from homology"/>
<organism evidence="8 9">
    <name type="scientific">Coptotermes formosanus</name>
    <name type="common">Formosan subterranean termite</name>
    <dbReference type="NCBI Taxonomy" id="36987"/>
    <lineage>
        <taxon>Eukaryota</taxon>
        <taxon>Metazoa</taxon>
        <taxon>Ecdysozoa</taxon>
        <taxon>Arthropoda</taxon>
        <taxon>Hexapoda</taxon>
        <taxon>Insecta</taxon>
        <taxon>Pterygota</taxon>
        <taxon>Neoptera</taxon>
        <taxon>Polyneoptera</taxon>
        <taxon>Dictyoptera</taxon>
        <taxon>Blattodea</taxon>
        <taxon>Blattoidea</taxon>
        <taxon>Termitoidae</taxon>
        <taxon>Rhinotermitidae</taxon>
        <taxon>Coptotermes</taxon>
    </lineage>
</organism>
<gene>
    <name evidence="8" type="ORF">Cfor_09167</name>
</gene>
<evidence type="ECO:0000256" key="4">
    <source>
        <dbReference type="ARBA" id="ARBA00022691"/>
    </source>
</evidence>
<comment type="similarity">
    <text evidence="1 6">Belongs to the methyltransferase superfamily.</text>
</comment>
<dbReference type="PANTHER" id="PTHR12315">
    <property type="entry name" value="BICOID-INTERACTING PROTEIN RELATED"/>
    <property type="match status" value="1"/>
</dbReference>
<evidence type="ECO:0000256" key="3">
    <source>
        <dbReference type="ARBA" id="ARBA00022679"/>
    </source>
</evidence>
<keyword evidence="3 6" id="KW-0808">Transferase</keyword>
<dbReference type="InterPro" id="IPR024160">
    <property type="entry name" value="BIN3_SAM-bd_dom"/>
</dbReference>
<dbReference type="GO" id="GO:2000632">
    <property type="term" value="P:negative regulation of pre-miRNA processing"/>
    <property type="evidence" value="ECO:0007669"/>
    <property type="project" value="TreeGrafter"/>
</dbReference>
<dbReference type="SUPFAM" id="SSF53335">
    <property type="entry name" value="S-adenosyl-L-methionine-dependent methyltransferases"/>
    <property type="match status" value="1"/>
</dbReference>
<protein>
    <recommendedName>
        <fullName evidence="6">RNA methyltransferase</fullName>
        <ecNumber evidence="6">2.1.1.-</ecNumber>
    </recommendedName>
</protein>
<dbReference type="PROSITE" id="PS51515">
    <property type="entry name" value="BIN3_SAM"/>
    <property type="match status" value="1"/>
</dbReference>
<dbReference type="GO" id="GO:0032259">
    <property type="term" value="P:methylation"/>
    <property type="evidence" value="ECO:0007669"/>
    <property type="project" value="UniProtKB-KW"/>
</dbReference>
<sequence>MAAELGFKGNDPGAVKHGNFINYYQFNSAKSRLQLLPTDLWNARRNECFVCLDVGCNSGDLTQELYKFLSTNLSIVSPTVEGSEEKKKGEAHCHILGIDLDPVLIARAEEANKYSSNVTYKCVDYMKDSENTISSYLKQHNKDYFDVIFCFSVTMWIHLNYGDEGLRQFLSSVSMCSNMVVIEPQPWKCYRTAVRRMKRSGGSFPEFENLKIRKGVAVDIENIFLKECNFMKVKMEGLCTDWGRKLLFFKSESYLHFWAIHRAVKRYSSCKKESLALRLMQNSEIHLKNWKALFYTVVALEVTGDWVLGNTSSIEKISIALEGLSSRNLSFGGEGTGKNCNEIENGDSDLIQRHYFNCHCKVIRRYVLTHSVINVQGAATRRRTLTSKEDSATCEAATQVTSSVIITCEASTQTEDRYVMTTEKSMDIFRCSYFKMLLFQGGICVSA</sequence>
<evidence type="ECO:0000313" key="8">
    <source>
        <dbReference type="EMBL" id="GFG34225.1"/>
    </source>
</evidence>
<dbReference type="InterPro" id="IPR010675">
    <property type="entry name" value="Bin3_C"/>
</dbReference>
<evidence type="ECO:0000313" key="9">
    <source>
        <dbReference type="Proteomes" id="UP000502823"/>
    </source>
</evidence>
<keyword evidence="2 6" id="KW-0489">Methyltransferase</keyword>
<dbReference type="GO" id="GO:0008173">
    <property type="term" value="F:RNA methyltransferase activity"/>
    <property type="evidence" value="ECO:0007669"/>
    <property type="project" value="UniProtKB-UniRule"/>
</dbReference>
<evidence type="ECO:0000256" key="2">
    <source>
        <dbReference type="ARBA" id="ARBA00022603"/>
    </source>
</evidence>
<dbReference type="InParanoid" id="A0A6L2PUU5"/>
<name>A0A6L2PUU5_COPFO</name>
<evidence type="ECO:0000259" key="7">
    <source>
        <dbReference type="PROSITE" id="PS51515"/>
    </source>
</evidence>
<dbReference type="CDD" id="cd02440">
    <property type="entry name" value="AdoMet_MTases"/>
    <property type="match status" value="1"/>
</dbReference>
<dbReference type="OrthoDB" id="273070at2759"/>
<dbReference type="Proteomes" id="UP000502823">
    <property type="component" value="Unassembled WGS sequence"/>
</dbReference>
<feature type="domain" description="Bin3-type SAM" evidence="7">
    <location>
        <begin position="30"/>
        <end position="254"/>
    </location>
</feature>
<dbReference type="GO" id="GO:0008171">
    <property type="term" value="F:O-methyltransferase activity"/>
    <property type="evidence" value="ECO:0007669"/>
    <property type="project" value="UniProtKB-UniRule"/>
</dbReference>
<evidence type="ECO:0000256" key="1">
    <source>
        <dbReference type="ARBA" id="ARBA00008361"/>
    </source>
</evidence>
<dbReference type="AlphaFoldDB" id="A0A6L2PUU5"/>